<keyword evidence="3" id="KW-1185">Reference proteome</keyword>
<dbReference type="AlphaFoldDB" id="A0A811KSX2"/>
<dbReference type="Proteomes" id="UP000614601">
    <property type="component" value="Unassembled WGS sequence"/>
</dbReference>
<dbReference type="EMBL" id="CAJFCW020000004">
    <property type="protein sequence ID" value="CAG9111894.1"/>
    <property type="molecule type" value="Genomic_DNA"/>
</dbReference>
<dbReference type="EMBL" id="CAJFDH010000004">
    <property type="protein sequence ID" value="CAD5218831.1"/>
    <property type="molecule type" value="Genomic_DNA"/>
</dbReference>
<evidence type="ECO:0000256" key="1">
    <source>
        <dbReference type="SAM" id="Coils"/>
    </source>
</evidence>
<protein>
    <submittedName>
        <fullName evidence="2">Uncharacterized protein</fullName>
    </submittedName>
</protein>
<keyword evidence="1" id="KW-0175">Coiled coil</keyword>
<accession>A0A811KSX2</accession>
<comment type="caution">
    <text evidence="2">The sequence shown here is derived from an EMBL/GenBank/DDBJ whole genome shotgun (WGS) entry which is preliminary data.</text>
</comment>
<gene>
    <name evidence="2" type="ORF">BOKJ2_LOCUS8041</name>
</gene>
<name>A0A811KSX2_9BILA</name>
<proteinExistence type="predicted"/>
<reference evidence="2" key="1">
    <citation type="submission" date="2020-09" db="EMBL/GenBank/DDBJ databases">
        <authorList>
            <person name="Kikuchi T."/>
        </authorList>
    </citation>
    <scope>NUCLEOTIDE SEQUENCE</scope>
    <source>
        <strain evidence="2">SH1</strain>
    </source>
</reference>
<evidence type="ECO:0000313" key="3">
    <source>
        <dbReference type="Proteomes" id="UP000614601"/>
    </source>
</evidence>
<sequence length="90" mass="10477">MVNFTMADKKSEIIDKIKALASKDNNKINDFFKENSGQSMDDLMDNMKNELPDLGDLIDQMMDKFKDLEGKADEFQKQLDDQLNKLKERN</sequence>
<feature type="coiled-coil region" evidence="1">
    <location>
        <begin position="58"/>
        <end position="85"/>
    </location>
</feature>
<evidence type="ECO:0000313" key="2">
    <source>
        <dbReference type="EMBL" id="CAD5218831.1"/>
    </source>
</evidence>
<dbReference type="Proteomes" id="UP000783686">
    <property type="component" value="Unassembled WGS sequence"/>
</dbReference>
<organism evidence="2 3">
    <name type="scientific">Bursaphelenchus okinawaensis</name>
    <dbReference type="NCBI Taxonomy" id="465554"/>
    <lineage>
        <taxon>Eukaryota</taxon>
        <taxon>Metazoa</taxon>
        <taxon>Ecdysozoa</taxon>
        <taxon>Nematoda</taxon>
        <taxon>Chromadorea</taxon>
        <taxon>Rhabditida</taxon>
        <taxon>Tylenchina</taxon>
        <taxon>Tylenchomorpha</taxon>
        <taxon>Aphelenchoidea</taxon>
        <taxon>Aphelenchoididae</taxon>
        <taxon>Bursaphelenchus</taxon>
    </lineage>
</organism>